<name>A0A8C4XHU9_ERPCA</name>
<keyword evidence="8" id="KW-1185">Reference proteome</keyword>
<feature type="domain" description="SAM-dependent MTase TRM10-type" evidence="6">
    <location>
        <begin position="24"/>
        <end position="218"/>
    </location>
</feature>
<reference evidence="7" key="2">
    <citation type="submission" date="2025-08" db="UniProtKB">
        <authorList>
            <consortium name="Ensembl"/>
        </authorList>
    </citation>
    <scope>IDENTIFICATION</scope>
</reference>
<dbReference type="EC" id="2.1.1.221" evidence="1"/>
<protein>
    <recommendedName>
        <fullName evidence="1">tRNA (guanine(9)-N(1))-methyltransferase</fullName>
        <ecNumber evidence="1">2.1.1.221</ecNumber>
    </recommendedName>
</protein>
<keyword evidence="3" id="KW-0808">Transferase</keyword>
<dbReference type="GO" id="GO:0005654">
    <property type="term" value="C:nucleoplasm"/>
    <property type="evidence" value="ECO:0007669"/>
    <property type="project" value="TreeGrafter"/>
</dbReference>
<reference evidence="7" key="3">
    <citation type="submission" date="2025-09" db="UniProtKB">
        <authorList>
            <consortium name="Ensembl"/>
        </authorList>
    </citation>
    <scope>IDENTIFICATION</scope>
</reference>
<dbReference type="GO" id="GO:0000049">
    <property type="term" value="F:tRNA binding"/>
    <property type="evidence" value="ECO:0007669"/>
    <property type="project" value="TreeGrafter"/>
</dbReference>
<dbReference type="GO" id="GO:0052905">
    <property type="term" value="F:tRNA (guanosine(9)-N1)-methyltransferase activity"/>
    <property type="evidence" value="ECO:0007669"/>
    <property type="project" value="UniProtKB-EC"/>
</dbReference>
<evidence type="ECO:0000259" key="6">
    <source>
        <dbReference type="PROSITE" id="PS51675"/>
    </source>
</evidence>
<dbReference type="PANTHER" id="PTHR13563">
    <property type="entry name" value="TRNA (GUANINE-9-) METHYLTRANSFERASE"/>
    <property type="match status" value="1"/>
</dbReference>
<keyword evidence="2" id="KW-0489">Methyltransferase</keyword>
<dbReference type="InterPro" id="IPR028564">
    <property type="entry name" value="MT_TRM10-typ"/>
</dbReference>
<comment type="catalytic activity">
    <reaction evidence="5">
        <text>guanosine(9) in tRNA + S-adenosyl-L-methionine = N(1)-methylguanosine(9) in tRNA + S-adenosyl-L-homocysteine + H(+)</text>
        <dbReference type="Rhea" id="RHEA:43156"/>
        <dbReference type="Rhea" id="RHEA-COMP:10367"/>
        <dbReference type="Rhea" id="RHEA-COMP:10368"/>
        <dbReference type="ChEBI" id="CHEBI:15378"/>
        <dbReference type="ChEBI" id="CHEBI:57856"/>
        <dbReference type="ChEBI" id="CHEBI:59789"/>
        <dbReference type="ChEBI" id="CHEBI:73542"/>
        <dbReference type="ChEBI" id="CHEBI:74269"/>
        <dbReference type="EC" id="2.1.1.221"/>
    </reaction>
</comment>
<dbReference type="PROSITE" id="PS51675">
    <property type="entry name" value="SAM_MT_TRM10"/>
    <property type="match status" value="1"/>
</dbReference>
<organism evidence="7 8">
    <name type="scientific">Erpetoichthys calabaricus</name>
    <name type="common">Rope fish</name>
    <name type="synonym">Calamoichthys calabaricus</name>
    <dbReference type="NCBI Taxonomy" id="27687"/>
    <lineage>
        <taxon>Eukaryota</taxon>
        <taxon>Metazoa</taxon>
        <taxon>Chordata</taxon>
        <taxon>Craniata</taxon>
        <taxon>Vertebrata</taxon>
        <taxon>Euteleostomi</taxon>
        <taxon>Actinopterygii</taxon>
        <taxon>Polypteriformes</taxon>
        <taxon>Polypteridae</taxon>
        <taxon>Erpetoichthys</taxon>
    </lineage>
</organism>
<accession>A0A8C4XHU9</accession>
<sequence length="218" mass="25162">VRMKTCSHYVNCNLHSKRVLKAITKERLSEARSGGVKLCIDLSMMQYMSTKETSRLAAQIRRLYGSNKKATNPFHLYLTDFSEDSLLYKECVRMNDGFLNYVMERTEENCLKIFPPECVIYLTPDSENALEYVDPEKVYILGGLVDESVQKSLTYEKAQEYQLCTARLPVEEYMVKKENAKNFHSQILAINQGNTVKQSALRDMHRLLKNSIDVVSCY</sequence>
<dbReference type="GO" id="GO:0002939">
    <property type="term" value="P:tRNA N1-guanine methylation"/>
    <property type="evidence" value="ECO:0007669"/>
    <property type="project" value="TreeGrafter"/>
</dbReference>
<evidence type="ECO:0000256" key="1">
    <source>
        <dbReference type="ARBA" id="ARBA00012797"/>
    </source>
</evidence>
<dbReference type="Proteomes" id="UP000694620">
    <property type="component" value="Chromosome 7"/>
</dbReference>
<dbReference type="PANTHER" id="PTHR13563:SF19">
    <property type="entry name" value="TRNA METHYLTRANSFERASE 10 HOMOLOG B"/>
    <property type="match status" value="1"/>
</dbReference>
<evidence type="ECO:0000256" key="4">
    <source>
        <dbReference type="ARBA" id="ARBA00022691"/>
    </source>
</evidence>
<dbReference type="GeneTree" id="ENSGT00530000063169"/>
<reference evidence="7" key="1">
    <citation type="submission" date="2021-06" db="EMBL/GenBank/DDBJ databases">
        <authorList>
            <consortium name="Wellcome Sanger Institute Data Sharing"/>
        </authorList>
    </citation>
    <scope>NUCLEOTIDE SEQUENCE [LARGE SCALE GENOMIC DNA]</scope>
</reference>
<evidence type="ECO:0000256" key="3">
    <source>
        <dbReference type="ARBA" id="ARBA00022679"/>
    </source>
</evidence>
<keyword evidence="4" id="KW-0949">S-adenosyl-L-methionine</keyword>
<dbReference type="Gene3D" id="3.40.1280.30">
    <property type="match status" value="1"/>
</dbReference>
<evidence type="ECO:0000256" key="5">
    <source>
        <dbReference type="ARBA" id="ARBA00048434"/>
    </source>
</evidence>
<gene>
    <name evidence="7" type="primary">TRMT10B</name>
</gene>
<dbReference type="Ensembl" id="ENSECRT00000033874.1">
    <property type="protein sequence ID" value="ENSECRP00000033149.1"/>
    <property type="gene ID" value="ENSECRG00000022443.1"/>
</dbReference>
<evidence type="ECO:0000313" key="7">
    <source>
        <dbReference type="Ensembl" id="ENSECRP00000033149.1"/>
    </source>
</evidence>
<dbReference type="InterPro" id="IPR038459">
    <property type="entry name" value="MT_TRM10-typ_sf"/>
</dbReference>
<dbReference type="AlphaFoldDB" id="A0A8C4XHU9"/>
<dbReference type="InterPro" id="IPR007356">
    <property type="entry name" value="tRNA_m1G_MeTrfase_euk"/>
</dbReference>
<evidence type="ECO:0000256" key="2">
    <source>
        <dbReference type="ARBA" id="ARBA00022603"/>
    </source>
</evidence>
<proteinExistence type="predicted"/>
<evidence type="ECO:0000313" key="8">
    <source>
        <dbReference type="Proteomes" id="UP000694620"/>
    </source>
</evidence>